<dbReference type="Pfam" id="PF02457">
    <property type="entry name" value="DAC"/>
    <property type="match status" value="1"/>
</dbReference>
<proteinExistence type="inferred from homology"/>
<dbReference type="Gene3D" id="3.40.1700.10">
    <property type="entry name" value="DNA integrity scanning protein, DisA, N-terminal domain"/>
    <property type="match status" value="1"/>
</dbReference>
<reference evidence="12 13" key="1">
    <citation type="submission" date="2016-10" db="EMBL/GenBank/DDBJ databases">
        <authorList>
            <person name="Varghese N."/>
            <person name="Submissions S."/>
        </authorList>
    </citation>
    <scope>NUCLEOTIDE SEQUENCE [LARGE SCALE GENOMIC DNA]</scope>
    <source>
        <strain evidence="12 13">WC1T17</strain>
    </source>
</reference>
<keyword evidence="2 10" id="KW-1003">Cell membrane</keyword>
<keyword evidence="4 10" id="KW-0812">Transmembrane</keyword>
<evidence type="ECO:0000256" key="10">
    <source>
        <dbReference type="HAMAP-Rule" id="MF_01499"/>
    </source>
</evidence>
<evidence type="ECO:0000256" key="5">
    <source>
        <dbReference type="ARBA" id="ARBA00022695"/>
    </source>
</evidence>
<dbReference type="InterPro" id="IPR045585">
    <property type="entry name" value="CdaA_N"/>
</dbReference>
<dbReference type="PANTHER" id="PTHR34185:SF1">
    <property type="entry name" value="DIADENYLATE CYCLASE"/>
    <property type="match status" value="1"/>
</dbReference>
<gene>
    <name evidence="10" type="primary">dacA</name>
    <name evidence="12" type="ORF">SAMN05216431_11523</name>
</gene>
<feature type="transmembrane region" description="Helical" evidence="10">
    <location>
        <begin position="41"/>
        <end position="60"/>
    </location>
</feature>
<name>A0ABY1ADW0_9LACO</name>
<dbReference type="InterPro" id="IPR036888">
    <property type="entry name" value="DNA_integrity_DisA_N_sf"/>
</dbReference>
<comment type="subunit">
    <text evidence="10">Probably a homodimer.</text>
</comment>
<evidence type="ECO:0000256" key="4">
    <source>
        <dbReference type="ARBA" id="ARBA00022692"/>
    </source>
</evidence>
<evidence type="ECO:0000256" key="9">
    <source>
        <dbReference type="ARBA" id="ARBA00023136"/>
    </source>
</evidence>
<dbReference type="EC" id="2.7.7.85" evidence="10"/>
<keyword evidence="6 10" id="KW-0547">Nucleotide-binding</keyword>
<keyword evidence="9 10" id="KW-0472">Membrane</keyword>
<evidence type="ECO:0000313" key="12">
    <source>
        <dbReference type="EMBL" id="SEM94617.1"/>
    </source>
</evidence>
<dbReference type="NCBIfam" id="TIGR00159">
    <property type="entry name" value="diadenylate cyclase CdaA"/>
    <property type="match status" value="1"/>
</dbReference>
<dbReference type="InterPro" id="IPR014046">
    <property type="entry name" value="C-di-AMP_synthase"/>
</dbReference>
<dbReference type="Pfam" id="PF19293">
    <property type="entry name" value="CdaA_N"/>
    <property type="match status" value="1"/>
</dbReference>
<dbReference type="PROSITE" id="PS51794">
    <property type="entry name" value="DAC"/>
    <property type="match status" value="1"/>
</dbReference>
<comment type="function">
    <text evidence="10">Catalyzes the condensation of 2 ATP molecules into cyclic di-AMP (c-di-AMP), a second messenger used to regulate differing processes in different bacteria.</text>
</comment>
<evidence type="ECO:0000256" key="1">
    <source>
        <dbReference type="ARBA" id="ARBA00000877"/>
    </source>
</evidence>
<dbReference type="Proteomes" id="UP000182089">
    <property type="component" value="Unassembled WGS sequence"/>
</dbReference>
<keyword evidence="7 10" id="KW-0067">ATP-binding</keyword>
<evidence type="ECO:0000256" key="3">
    <source>
        <dbReference type="ARBA" id="ARBA00022679"/>
    </source>
</evidence>
<dbReference type="PANTHER" id="PTHR34185">
    <property type="entry name" value="DIADENYLATE CYCLASE"/>
    <property type="match status" value="1"/>
</dbReference>
<dbReference type="SUPFAM" id="SSF143597">
    <property type="entry name" value="YojJ-like"/>
    <property type="match status" value="1"/>
</dbReference>
<feature type="domain" description="DAC" evidence="11">
    <location>
        <begin position="84"/>
        <end position="244"/>
    </location>
</feature>
<dbReference type="EMBL" id="FOCC01000015">
    <property type="protein sequence ID" value="SEM94617.1"/>
    <property type="molecule type" value="Genomic_DNA"/>
</dbReference>
<protein>
    <recommendedName>
        <fullName evidence="10">Diadenylate cyclase</fullName>
        <shortName evidence="10">DAC</shortName>
        <ecNumber evidence="10">2.7.7.85</ecNumber>
    </recommendedName>
    <alternativeName>
        <fullName evidence="10">Cyclic-di-AMP synthase</fullName>
        <shortName evidence="10">c-di-AMP synthase</shortName>
    </alternativeName>
</protein>
<evidence type="ECO:0000313" key="13">
    <source>
        <dbReference type="Proteomes" id="UP000182089"/>
    </source>
</evidence>
<accession>A0ABY1ADW0</accession>
<keyword evidence="3 10" id="KW-0808">Transferase</keyword>
<dbReference type="InterPro" id="IPR050338">
    <property type="entry name" value="DisA"/>
</dbReference>
<dbReference type="InterPro" id="IPR003390">
    <property type="entry name" value="DNA_integrity_scan_DisA_N"/>
</dbReference>
<dbReference type="HAMAP" id="MF_01499">
    <property type="entry name" value="DacA"/>
    <property type="match status" value="1"/>
</dbReference>
<comment type="caution">
    <text evidence="12">The sequence shown here is derived from an EMBL/GenBank/DDBJ whole genome shotgun (WGS) entry which is preliminary data.</text>
</comment>
<evidence type="ECO:0000256" key="7">
    <source>
        <dbReference type="ARBA" id="ARBA00022840"/>
    </source>
</evidence>
<sequence length="280" mass="31233">MASFLSGIFTIQHLVNVLDVLVVWYVIYILIMLLKGTKAVQLFKGVIVIIIIKLVSWYVGLSTLSWIMDQVINWGIIAIIVIFQPEIRRGLEHLGRGSLFAGYSKDKDRKEEKLVEALDQAIQYMSKRRIGALMTIQMNTGLEDYIETGIKLDAEVTGALLINIFIPNTPLHDGAVIIKDNRIEVAAAYLPLSESNLIPKELGTRHRAAVGISEVTDALTIVVSEETGGVTITKNNELIRDLDQQDYLKLLRNELVPKETTKASLIEKAIGLLFKGGRKH</sequence>
<feature type="transmembrane region" description="Helical" evidence="10">
    <location>
        <begin position="14"/>
        <end position="34"/>
    </location>
</feature>
<evidence type="ECO:0000259" key="11">
    <source>
        <dbReference type="PROSITE" id="PS51794"/>
    </source>
</evidence>
<dbReference type="PIRSF" id="PIRSF004793">
    <property type="entry name" value="UCP004793"/>
    <property type="match status" value="1"/>
</dbReference>
<dbReference type="InterPro" id="IPR034701">
    <property type="entry name" value="CdaA"/>
</dbReference>
<evidence type="ECO:0000256" key="6">
    <source>
        <dbReference type="ARBA" id="ARBA00022741"/>
    </source>
</evidence>
<keyword evidence="5 10" id="KW-0548">Nucleotidyltransferase</keyword>
<organism evidence="12 13">
    <name type="scientific">Ligilactobacillus ruminis</name>
    <dbReference type="NCBI Taxonomy" id="1623"/>
    <lineage>
        <taxon>Bacteria</taxon>
        <taxon>Bacillati</taxon>
        <taxon>Bacillota</taxon>
        <taxon>Bacilli</taxon>
        <taxon>Lactobacillales</taxon>
        <taxon>Lactobacillaceae</taxon>
        <taxon>Ligilactobacillus</taxon>
    </lineage>
</organism>
<comment type="catalytic activity">
    <reaction evidence="1 10">
        <text>2 ATP = 3',3'-c-di-AMP + 2 diphosphate</text>
        <dbReference type="Rhea" id="RHEA:35655"/>
        <dbReference type="ChEBI" id="CHEBI:30616"/>
        <dbReference type="ChEBI" id="CHEBI:33019"/>
        <dbReference type="ChEBI" id="CHEBI:71500"/>
        <dbReference type="EC" id="2.7.7.85"/>
    </reaction>
</comment>
<keyword evidence="8 10" id="KW-1133">Transmembrane helix</keyword>
<comment type="similarity">
    <text evidence="10">Belongs to the adenylate cyclase family. DacA/CdaA subfamily.</text>
</comment>
<comment type="caution">
    <text evidence="10">Lacks conserved residue(s) required for the propagation of feature annotation.</text>
</comment>
<evidence type="ECO:0000256" key="2">
    <source>
        <dbReference type="ARBA" id="ARBA00022475"/>
    </source>
</evidence>
<evidence type="ECO:0000256" key="8">
    <source>
        <dbReference type="ARBA" id="ARBA00022989"/>
    </source>
</evidence>